<reference evidence="1" key="1">
    <citation type="submission" date="2021-03" db="EMBL/GenBank/DDBJ databases">
        <title>Revisited historic fungal species revealed as producer of novel bioactive compounds through whole genome sequencing and comparative genomics.</title>
        <authorList>
            <person name="Vignolle G.A."/>
            <person name="Hochenegger N."/>
            <person name="Mach R.L."/>
            <person name="Mach-Aigner A.R."/>
            <person name="Javad Rahimi M."/>
            <person name="Salim K.A."/>
            <person name="Chan C.M."/>
            <person name="Lim L.B.L."/>
            <person name="Cai F."/>
            <person name="Druzhinina I.S."/>
            <person name="U'Ren J.M."/>
            <person name="Derntl C."/>
        </authorList>
    </citation>
    <scope>NUCLEOTIDE SEQUENCE</scope>
    <source>
        <strain evidence="1">TUCIM 5799</strain>
    </source>
</reference>
<dbReference type="Proteomes" id="UP000829685">
    <property type="component" value="Unassembled WGS sequence"/>
</dbReference>
<dbReference type="AlphaFoldDB" id="A0A9P9WLV3"/>
<evidence type="ECO:0000313" key="2">
    <source>
        <dbReference type="Proteomes" id="UP000829685"/>
    </source>
</evidence>
<dbReference type="SUPFAM" id="SSF51735">
    <property type="entry name" value="NAD(P)-binding Rossmann-fold domains"/>
    <property type="match status" value="1"/>
</dbReference>
<name>A0A9P9WLV3_9PEZI</name>
<dbReference type="Gene3D" id="3.40.50.720">
    <property type="entry name" value="NAD(P)-binding Rossmann-like Domain"/>
    <property type="match status" value="1"/>
</dbReference>
<protein>
    <submittedName>
        <fullName evidence="1">Uncharacterized protein</fullName>
    </submittedName>
</protein>
<dbReference type="EMBL" id="JAFIMR010000015">
    <property type="protein sequence ID" value="KAI1869423.1"/>
    <property type="molecule type" value="Genomic_DNA"/>
</dbReference>
<organism evidence="1 2">
    <name type="scientific">Neoarthrinium moseri</name>
    <dbReference type="NCBI Taxonomy" id="1658444"/>
    <lineage>
        <taxon>Eukaryota</taxon>
        <taxon>Fungi</taxon>
        <taxon>Dikarya</taxon>
        <taxon>Ascomycota</taxon>
        <taxon>Pezizomycotina</taxon>
        <taxon>Sordariomycetes</taxon>
        <taxon>Xylariomycetidae</taxon>
        <taxon>Amphisphaeriales</taxon>
        <taxon>Apiosporaceae</taxon>
        <taxon>Neoarthrinium</taxon>
    </lineage>
</organism>
<keyword evidence="2" id="KW-1185">Reference proteome</keyword>
<dbReference type="InterPro" id="IPR036291">
    <property type="entry name" value="NAD(P)-bd_dom_sf"/>
</dbReference>
<proteinExistence type="predicted"/>
<evidence type="ECO:0000313" key="1">
    <source>
        <dbReference type="EMBL" id="KAI1869423.1"/>
    </source>
</evidence>
<accession>A0A9P9WLV3</accession>
<comment type="caution">
    <text evidence="1">The sequence shown here is derived from an EMBL/GenBank/DDBJ whole genome shotgun (WGS) entry which is preliminary data.</text>
</comment>
<gene>
    <name evidence="1" type="ORF">JX265_006513</name>
</gene>
<sequence>MWDWVSGNKPQFDLVTITPPWIYGPYGADLKSTKHLCESLSLLRSMVDGEGVVPFDFGGYADAREISAAHVLARQVAEAGGQRFWVGQGFQYQSAIDTAKVRVPEL</sequence>